<dbReference type="EMBL" id="DXGD01000030">
    <property type="protein sequence ID" value="HIW98663.1"/>
    <property type="molecule type" value="Genomic_DNA"/>
</dbReference>
<reference evidence="2" key="1">
    <citation type="journal article" date="2021" name="PeerJ">
        <title>Extensive microbial diversity within the chicken gut microbiome revealed by metagenomics and culture.</title>
        <authorList>
            <person name="Gilroy R."/>
            <person name="Ravi A."/>
            <person name="Getino M."/>
            <person name="Pursley I."/>
            <person name="Horton D.L."/>
            <person name="Alikhan N.F."/>
            <person name="Baker D."/>
            <person name="Gharbi K."/>
            <person name="Hall N."/>
            <person name="Watson M."/>
            <person name="Adriaenssens E.M."/>
            <person name="Foster-Nyarko E."/>
            <person name="Jarju S."/>
            <person name="Secka A."/>
            <person name="Antonio M."/>
            <person name="Oren A."/>
            <person name="Chaudhuri R.R."/>
            <person name="La Ragione R."/>
            <person name="Hildebrand F."/>
            <person name="Pallen M.J."/>
        </authorList>
    </citation>
    <scope>NUCLEOTIDE SEQUENCE</scope>
    <source>
        <strain evidence="2">ChiHejej3B27-3195</strain>
    </source>
</reference>
<keyword evidence="1" id="KW-0472">Membrane</keyword>
<evidence type="ECO:0000313" key="3">
    <source>
        <dbReference type="Proteomes" id="UP000824151"/>
    </source>
</evidence>
<dbReference type="AlphaFoldDB" id="A0A9D1URJ3"/>
<reference evidence="2" key="2">
    <citation type="submission" date="2021-04" db="EMBL/GenBank/DDBJ databases">
        <authorList>
            <person name="Gilroy R."/>
        </authorList>
    </citation>
    <scope>NUCLEOTIDE SEQUENCE</scope>
    <source>
        <strain evidence="2">ChiHejej3B27-3195</strain>
    </source>
</reference>
<feature type="transmembrane region" description="Helical" evidence="1">
    <location>
        <begin position="236"/>
        <end position="256"/>
    </location>
</feature>
<organism evidence="2 3">
    <name type="scientific">Candidatus Nesterenkonia stercoripullorum</name>
    <dbReference type="NCBI Taxonomy" id="2838701"/>
    <lineage>
        <taxon>Bacteria</taxon>
        <taxon>Bacillati</taxon>
        <taxon>Actinomycetota</taxon>
        <taxon>Actinomycetes</taxon>
        <taxon>Micrococcales</taxon>
        <taxon>Micrococcaceae</taxon>
        <taxon>Nesterenkonia</taxon>
    </lineage>
</organism>
<accession>A0A9D1URJ3</accession>
<evidence type="ECO:0000256" key="1">
    <source>
        <dbReference type="SAM" id="Phobius"/>
    </source>
</evidence>
<sequence>MPPIDLGLPEGPAALLGIIAVLALIDSTSFGTLLIPVWLLMRPGRLRARRLLAYLAIVASAYAAIGLILLSSLLFWGEALFDAVSRAREGTTFAVGQAALAGGLIWFSTRMDPFTAAGKEKKRRRDELRGGSGSRIARFREHAMGDDESAGSGLKPLLSLGLLAVGLEIATLLPYLAAIGLVASQAPELPGSAGYILLYCLIMIAPAVVLLALRVLGGSLLEKPLQKLEGFLSRHANGTAATILFILGIALGLNALGQLGVTG</sequence>
<keyword evidence="1" id="KW-1133">Transmembrane helix</keyword>
<feature type="transmembrane region" description="Helical" evidence="1">
    <location>
        <begin position="195"/>
        <end position="216"/>
    </location>
</feature>
<gene>
    <name evidence="2" type="ORF">H9871_00810</name>
</gene>
<feature type="transmembrane region" description="Helical" evidence="1">
    <location>
        <begin position="157"/>
        <end position="183"/>
    </location>
</feature>
<feature type="transmembrane region" description="Helical" evidence="1">
    <location>
        <begin position="12"/>
        <end position="39"/>
    </location>
</feature>
<name>A0A9D1URJ3_9MICC</name>
<evidence type="ECO:0000313" key="2">
    <source>
        <dbReference type="EMBL" id="HIW98663.1"/>
    </source>
</evidence>
<comment type="caution">
    <text evidence="2">The sequence shown here is derived from an EMBL/GenBank/DDBJ whole genome shotgun (WGS) entry which is preliminary data.</text>
</comment>
<dbReference type="Proteomes" id="UP000824151">
    <property type="component" value="Unassembled WGS sequence"/>
</dbReference>
<keyword evidence="1" id="KW-0812">Transmembrane</keyword>
<proteinExistence type="predicted"/>
<dbReference type="InterPro" id="IPR021315">
    <property type="entry name" value="Gap/Sap"/>
</dbReference>
<feature type="transmembrane region" description="Helical" evidence="1">
    <location>
        <begin position="51"/>
        <end position="76"/>
    </location>
</feature>
<dbReference type="Pfam" id="PF11139">
    <property type="entry name" value="SfLAP"/>
    <property type="match status" value="1"/>
</dbReference>
<protein>
    <submittedName>
        <fullName evidence="2">GAP family protein</fullName>
    </submittedName>
</protein>